<dbReference type="GO" id="GO:0000220">
    <property type="term" value="C:vacuolar proton-transporting V-type ATPase, V0 domain"/>
    <property type="evidence" value="ECO:0007669"/>
    <property type="project" value="InterPro"/>
</dbReference>
<dbReference type="PANTHER" id="PTHR11629">
    <property type="entry name" value="VACUOLAR PROTON ATPASES"/>
    <property type="match status" value="1"/>
</dbReference>
<dbReference type="GO" id="GO:0046961">
    <property type="term" value="F:proton-transporting ATPase activity, rotational mechanism"/>
    <property type="evidence" value="ECO:0007669"/>
    <property type="project" value="InterPro"/>
</dbReference>
<feature type="transmembrane region" description="Helical" evidence="9">
    <location>
        <begin position="573"/>
        <end position="594"/>
    </location>
</feature>
<protein>
    <recommendedName>
        <fullName evidence="9">V-type proton ATPase subunit a</fullName>
    </recommendedName>
</protein>
<feature type="transmembrane region" description="Helical" evidence="9">
    <location>
        <begin position="418"/>
        <end position="442"/>
    </location>
</feature>
<evidence type="ECO:0000313" key="10">
    <source>
        <dbReference type="EMBL" id="AOW05203.1"/>
    </source>
</evidence>
<dbReference type="eggNOG" id="KOG2189">
    <property type="taxonomic scope" value="Eukaryota"/>
</dbReference>
<keyword evidence="6 9" id="KW-1133">Transmembrane helix</keyword>
<dbReference type="GO" id="GO:0007035">
    <property type="term" value="P:vacuolar acidification"/>
    <property type="evidence" value="ECO:0007669"/>
    <property type="project" value="TreeGrafter"/>
</dbReference>
<dbReference type="GO" id="GO:0000329">
    <property type="term" value="C:fungal-type vacuole membrane"/>
    <property type="evidence" value="ECO:0007669"/>
    <property type="project" value="TreeGrafter"/>
</dbReference>
<evidence type="ECO:0000256" key="2">
    <source>
        <dbReference type="ARBA" id="ARBA00009904"/>
    </source>
</evidence>
<evidence type="ECO:0000256" key="4">
    <source>
        <dbReference type="ARBA" id="ARBA00022692"/>
    </source>
</evidence>
<feature type="transmembrane region" description="Helical" evidence="9">
    <location>
        <begin position="764"/>
        <end position="787"/>
    </location>
</feature>
<proteinExistence type="inferred from homology"/>
<keyword evidence="8 9" id="KW-0472">Membrane</keyword>
<dbReference type="PANTHER" id="PTHR11629:SF59">
    <property type="entry name" value="V-TYPE PROTON ATPASE SUBUNIT A, GOLGI ISOFORM"/>
    <property type="match status" value="1"/>
</dbReference>
<dbReference type="VEuPathDB" id="FungiDB:YALI1_E12482g"/>
<dbReference type="VEuPathDB" id="FungiDB:YALI0_E09933g"/>
<evidence type="ECO:0000256" key="5">
    <source>
        <dbReference type="ARBA" id="ARBA00022781"/>
    </source>
</evidence>
<dbReference type="InterPro" id="IPR026028">
    <property type="entry name" value="V-type_ATPase_116kDa_su_euka"/>
</dbReference>
<keyword evidence="5 9" id="KW-0375">Hydrogen ion transport</keyword>
<dbReference type="InterPro" id="IPR002490">
    <property type="entry name" value="V-ATPase_116kDa_su"/>
</dbReference>
<keyword evidence="4 9" id="KW-0812">Transmembrane</keyword>
<gene>
    <name evidence="11" type="ORF">B0I71DRAFT_129995</name>
    <name evidence="10" type="ORF">YALI1_E12482g</name>
</gene>
<dbReference type="KEGG" id="yli:2912577"/>
<sequence>METAAMEREAIFRSAEMSLVQLYVASEIGRDVVAALGELGVVMFRDLNTSVNVFQRSFIKEIRRVDGVERQLRGLRAHIDKHGVAIDEQPEGVAAPTLDEVDNMCHQVGALEERVGHLDTTWNELVDKRALILERREMVQTAGIFFADARENRHEIRASLEGDRAGLLYDLDDPQPDVEAATVTWNSVAGLSFVTGVIPSTKTAIFERILWRSLRGNLYFRHQAIEKPLAGVRKDVFIVFGHGESLLAKIKRIALTLDATLYPVSEDFDTRREQVEELNIKLADVDNVLGSTNNALMTELALAANTLPHWEVLANKEKAIYHTLNMFNYDQTRRCLIAEGWIPKADFRAVQEVLRDVTLSSGVAINSILNEIKTSKTPPTFHRTNKFTAAFQLIVDAYGIASYQEINPGLATVVTFPFMFAIMFGDLGHGVILALAGLVMVLKEKSILKMRNRDEIFDMAFSGRYIVLLMGIFSLYTGLMYNDIFSKSMTLFRSGWAWPESWEEKERITAHQTGVYPFGLDPAWHGTDNNLLFTNSYKMKLSILMGFTHMSYSFFFSFLNYKFFNSQIDIWGNFVPGLLFMQSIFGYLSLTIVYKWCVDWIAKDKTPPGLLNMLINMFLSPGTIDAPLYPGQKFVQIILVLIALVCVPWLLLLKPLYLRRQHKQTQYDAIRQPNAYHIGDTDDDADSFDMTIEEFEEEGEGHEQFEFGEVMIHQVIHTIEFCLNCVSHTASYLRLWALSLAHAQLSTVLWDMTIQGAFGPTGPAGVAMVVIMFAMWFVLTVVILVMMEGTSAMLHSLRLHWVEAMSKFFEGEGYAYAPFNFKDQQ</sequence>
<comment type="similarity">
    <text evidence="2 9">Belongs to the V-ATPase 116 kDa subunit family.</text>
</comment>
<feature type="transmembrane region" description="Helical" evidence="9">
    <location>
        <begin position="735"/>
        <end position="758"/>
    </location>
</feature>
<evidence type="ECO:0000256" key="3">
    <source>
        <dbReference type="ARBA" id="ARBA00022448"/>
    </source>
</evidence>
<feature type="transmembrane region" description="Helical" evidence="9">
    <location>
        <begin position="463"/>
        <end position="481"/>
    </location>
</feature>
<dbReference type="OrthoDB" id="10264220at2759"/>
<evidence type="ECO:0000313" key="12">
    <source>
        <dbReference type="Proteomes" id="UP000182444"/>
    </source>
</evidence>
<dbReference type="Proteomes" id="UP000182444">
    <property type="component" value="Chromosome 1E"/>
</dbReference>
<dbReference type="Pfam" id="PF01496">
    <property type="entry name" value="V_ATPase_I"/>
    <property type="match status" value="1"/>
</dbReference>
<evidence type="ECO:0000256" key="6">
    <source>
        <dbReference type="ARBA" id="ARBA00022989"/>
    </source>
</evidence>
<reference evidence="11 13" key="2">
    <citation type="submission" date="2018-07" db="EMBL/GenBank/DDBJ databases">
        <title>Draft Genome Assemblies for Five Robust Yarrowia lipolytica Strains Exhibiting High Lipid Production and Pentose Sugar Utilization and Sugar Alcohol Secretion from Undetoxified Lignocellulosic Biomass Hydrolysates.</title>
        <authorList>
            <consortium name="DOE Joint Genome Institute"/>
            <person name="Walker C."/>
            <person name="Ryu S."/>
            <person name="Na H."/>
            <person name="Zane M."/>
            <person name="LaButti K."/>
            <person name="Lipzen A."/>
            <person name="Haridas S."/>
            <person name="Barry K."/>
            <person name="Grigoriev I.V."/>
            <person name="Quarterman J."/>
            <person name="Slininger P."/>
            <person name="Dien B."/>
            <person name="Trinh C.T."/>
        </authorList>
    </citation>
    <scope>NUCLEOTIDE SEQUENCE [LARGE SCALE GENOMIC DNA]</scope>
    <source>
        <strain evidence="11 13">YB392</strain>
    </source>
</reference>
<evidence type="ECO:0000256" key="1">
    <source>
        <dbReference type="ARBA" id="ARBA00004141"/>
    </source>
</evidence>
<evidence type="ECO:0000256" key="9">
    <source>
        <dbReference type="RuleBase" id="RU361189"/>
    </source>
</evidence>
<dbReference type="EMBL" id="CP017557">
    <property type="protein sequence ID" value="AOW05203.1"/>
    <property type="molecule type" value="Genomic_DNA"/>
</dbReference>
<dbReference type="EMBL" id="KZ857331">
    <property type="protein sequence ID" value="RDW26977.1"/>
    <property type="molecule type" value="Genomic_DNA"/>
</dbReference>
<evidence type="ECO:0000313" key="13">
    <source>
        <dbReference type="Proteomes" id="UP000256601"/>
    </source>
</evidence>
<dbReference type="PIRSF" id="PIRSF001293">
    <property type="entry name" value="ATP6V0A1"/>
    <property type="match status" value="1"/>
</dbReference>
<organism evidence="10 12">
    <name type="scientific">Yarrowia lipolytica</name>
    <name type="common">Candida lipolytica</name>
    <dbReference type="NCBI Taxonomy" id="4952"/>
    <lineage>
        <taxon>Eukaryota</taxon>
        <taxon>Fungi</taxon>
        <taxon>Dikarya</taxon>
        <taxon>Ascomycota</taxon>
        <taxon>Saccharomycotina</taxon>
        <taxon>Dipodascomycetes</taxon>
        <taxon>Dipodascales</taxon>
        <taxon>Dipodascales incertae sedis</taxon>
        <taxon>Yarrowia</taxon>
    </lineage>
</organism>
<evidence type="ECO:0000256" key="8">
    <source>
        <dbReference type="ARBA" id="ARBA00023136"/>
    </source>
</evidence>
<comment type="function">
    <text evidence="9">Essential component of the vacuolar proton pump (V-ATPase), a multimeric enzyme that catalyzes the translocation of protons across the membranes. Required for assembly and activity of the V-ATPase.</text>
</comment>
<comment type="subcellular location">
    <subcellularLocation>
        <location evidence="1">Membrane</location>
        <topology evidence="1">Multi-pass membrane protein</topology>
    </subcellularLocation>
</comment>
<evidence type="ECO:0000313" key="11">
    <source>
        <dbReference type="EMBL" id="RDW26977.1"/>
    </source>
</evidence>
<name>A0A1D8NHU2_YARLL</name>
<dbReference type="GO" id="GO:0051117">
    <property type="term" value="F:ATPase binding"/>
    <property type="evidence" value="ECO:0007669"/>
    <property type="project" value="TreeGrafter"/>
</dbReference>
<keyword evidence="7 9" id="KW-0406">Ion transport</keyword>
<accession>A0A1D8NHU2</accession>
<keyword evidence="3 9" id="KW-0813">Transport</keyword>
<dbReference type="Proteomes" id="UP000256601">
    <property type="component" value="Unassembled WGS sequence"/>
</dbReference>
<evidence type="ECO:0000256" key="7">
    <source>
        <dbReference type="ARBA" id="ARBA00023065"/>
    </source>
</evidence>
<reference evidence="10 12" key="1">
    <citation type="journal article" date="2016" name="PLoS ONE">
        <title>Sequence Assembly of Yarrowia lipolytica Strain W29/CLIB89 Shows Transposable Element Diversity.</title>
        <authorList>
            <person name="Magnan C."/>
            <person name="Yu J."/>
            <person name="Chang I."/>
            <person name="Jahn E."/>
            <person name="Kanomata Y."/>
            <person name="Wu J."/>
            <person name="Zeller M."/>
            <person name="Oakes M."/>
            <person name="Baldi P."/>
            <person name="Sandmeyer S."/>
        </authorList>
    </citation>
    <scope>NUCLEOTIDE SEQUENCE [LARGE SCALE GENOMIC DNA]</scope>
    <source>
        <strain evidence="10">CLIB89</strain>
        <strain evidence="12">CLIB89(W29)</strain>
    </source>
</reference>
<feature type="transmembrane region" description="Helical" evidence="9">
    <location>
        <begin position="541"/>
        <end position="561"/>
    </location>
</feature>
<feature type="transmembrane region" description="Helical" evidence="9">
    <location>
        <begin position="634"/>
        <end position="653"/>
    </location>
</feature>
<dbReference type="AlphaFoldDB" id="A0A1D8NHU2"/>